<dbReference type="STRING" id="436010.A0A166BN00"/>
<dbReference type="OrthoDB" id="3257768at2759"/>
<dbReference type="AlphaFoldDB" id="A0A166BN00"/>
<feature type="domain" description="C2H2-type" evidence="1">
    <location>
        <begin position="53"/>
        <end position="77"/>
    </location>
</feature>
<keyword evidence="3" id="KW-1185">Reference proteome</keyword>
<sequence length="998" mass="114821">MLFSLNVCLQDVPLKTWITYRPEYLDEIMSLEGRGRFGSLCPQCRTPSPIYRCNDCMCGALWCEQCLVDNHSQMPLHNIQKWNGSFFERTTLAKLGLCVNLGHAPGLLCELRRKHDNFTVIDLNGIHQVNVNFCQCNSTPEYRQLLQVGWYPATPLQPHTCATLQVLRHFHFLNLQGNLPAYSFYKALEYQTDNTGLEKIPDRLAAWMLMIREYRNLEMLKHAGVPLQEKPFAQMAPGSLAIPCRACPIPNVNLPADWQDAPPERAWLYTLWLAMDANFRLRSKIRGINIDPSLCPGWAYFVENAPYTDCMAKAADDISTCVGFQAILNMLTKKSKGLRATGMAAVSCARHQLFRPQGMGDLQKGERQTNMDYILASAIKALELLRLGISYDVVCLWIKRFGKRSKNLPSAIQLSTSIEDIIPLVPKFHLQAHKEDCHSRYSFNFCPGAGHTDGEGVEHNWDGLNGQAPSTCEMLPHHRWEMLDDCAGWINWRKTMGLGNLLLKRLLIAIHQTIRTHTEFKAYDASLRSEYPAEIALAEKELATWIKETHSKKPCGCIDTKYNEDADPFRMPRSNKTLDSVRLKMAEEDKKRADTGDGMMPDVSASAFLLLGIEIQVLQQHLRAEVKGERKQTLLQTTSLVERRTTLIKRFQRFREVQRVHMPGFDPLTHQTEATEIENTKLYLPSDLKDKHEWRKYCPNSLVALEDRIRFAEACDALEDLRHWLRTRSFTNQFKVAFVTGQIKNTRAREVQHRIDDRVCAAETRYNRARAALKKLRGGGEWELKLKVLEQSDVRALNERELTRQEEDQERARRIKLGLPVDDISSTRRVRKTADVGDGAHRPSWIWCTGVKPEDIDDPMTRKAIRVEWARTKHHADRWWEEVVTVDEEMCRTLVTCSYMEDWWEQLKGKRSGARKLLREGLDAYASRHVALEAKIREVWTDKWALVRERARPIVDGNIPNKHEESAYTGEVQTLELDVHDDGADNNYNDADRYTMYS</sequence>
<dbReference type="PROSITE" id="PS00028">
    <property type="entry name" value="ZINC_FINGER_C2H2_1"/>
    <property type="match status" value="1"/>
</dbReference>
<proteinExistence type="predicted"/>
<protein>
    <recommendedName>
        <fullName evidence="1">C2H2-type domain-containing protein</fullName>
    </recommendedName>
</protein>
<evidence type="ECO:0000313" key="2">
    <source>
        <dbReference type="EMBL" id="KZP12812.1"/>
    </source>
</evidence>
<dbReference type="PANTHER" id="PTHR33096">
    <property type="entry name" value="CXC2 DOMAIN-CONTAINING PROTEIN"/>
    <property type="match status" value="1"/>
</dbReference>
<dbReference type="Pfam" id="PF18803">
    <property type="entry name" value="CxC2"/>
    <property type="match status" value="1"/>
</dbReference>
<evidence type="ECO:0000313" key="3">
    <source>
        <dbReference type="Proteomes" id="UP000076532"/>
    </source>
</evidence>
<dbReference type="PANTHER" id="PTHR33096:SF1">
    <property type="entry name" value="CXC1-LIKE CYSTEINE CLUSTER ASSOCIATED WITH KDZ TRANSPOSASES DOMAIN-CONTAINING PROTEIN"/>
    <property type="match status" value="1"/>
</dbReference>
<accession>A0A166BN00</accession>
<name>A0A166BN00_9AGAM</name>
<organism evidence="2 3">
    <name type="scientific">Athelia psychrophila</name>
    <dbReference type="NCBI Taxonomy" id="1759441"/>
    <lineage>
        <taxon>Eukaryota</taxon>
        <taxon>Fungi</taxon>
        <taxon>Dikarya</taxon>
        <taxon>Basidiomycota</taxon>
        <taxon>Agaricomycotina</taxon>
        <taxon>Agaricomycetes</taxon>
        <taxon>Agaricomycetidae</taxon>
        <taxon>Atheliales</taxon>
        <taxon>Atheliaceae</taxon>
        <taxon>Athelia</taxon>
    </lineage>
</organism>
<dbReference type="InterPro" id="IPR013087">
    <property type="entry name" value="Znf_C2H2_type"/>
</dbReference>
<dbReference type="Pfam" id="PF18758">
    <property type="entry name" value="KDZ"/>
    <property type="match status" value="1"/>
</dbReference>
<reference evidence="2 3" key="1">
    <citation type="journal article" date="2016" name="Mol. Biol. Evol.">
        <title>Comparative Genomics of Early-Diverging Mushroom-Forming Fungi Provides Insights into the Origins of Lignocellulose Decay Capabilities.</title>
        <authorList>
            <person name="Nagy L.G."/>
            <person name="Riley R."/>
            <person name="Tritt A."/>
            <person name="Adam C."/>
            <person name="Daum C."/>
            <person name="Floudas D."/>
            <person name="Sun H."/>
            <person name="Yadav J.S."/>
            <person name="Pangilinan J."/>
            <person name="Larsson K.H."/>
            <person name="Matsuura K."/>
            <person name="Barry K."/>
            <person name="Labutti K."/>
            <person name="Kuo R."/>
            <person name="Ohm R.A."/>
            <person name="Bhattacharya S.S."/>
            <person name="Shirouzu T."/>
            <person name="Yoshinaga Y."/>
            <person name="Martin F.M."/>
            <person name="Grigoriev I.V."/>
            <person name="Hibbett D.S."/>
        </authorList>
    </citation>
    <scope>NUCLEOTIDE SEQUENCE [LARGE SCALE GENOMIC DNA]</scope>
    <source>
        <strain evidence="2 3">CBS 109695</strain>
    </source>
</reference>
<dbReference type="EMBL" id="KV417642">
    <property type="protein sequence ID" value="KZP12812.1"/>
    <property type="molecule type" value="Genomic_DNA"/>
</dbReference>
<evidence type="ECO:0000259" key="1">
    <source>
        <dbReference type="PROSITE" id="PS00028"/>
    </source>
</evidence>
<dbReference type="Proteomes" id="UP000076532">
    <property type="component" value="Unassembled WGS sequence"/>
</dbReference>
<dbReference type="InterPro" id="IPR041457">
    <property type="entry name" value="CxC2_KDZ-assoc"/>
</dbReference>
<dbReference type="InterPro" id="IPR040521">
    <property type="entry name" value="KDZ"/>
</dbReference>
<gene>
    <name evidence="2" type="ORF">FIBSPDRAFT_754370</name>
</gene>